<organism evidence="2 3">
    <name type="scientific">Candidatus Azambacteria bacterium GW2011_GWA1_44_9</name>
    <dbReference type="NCBI Taxonomy" id="1618610"/>
    <lineage>
        <taxon>Bacteria</taxon>
        <taxon>Candidatus Azamiibacteriota</taxon>
    </lineage>
</organism>
<comment type="caution">
    <text evidence="2">The sequence shown here is derived from an EMBL/GenBank/DDBJ whole genome shotgun (WGS) entry which is preliminary data.</text>
</comment>
<evidence type="ECO:0000313" key="2">
    <source>
        <dbReference type="EMBL" id="KKT80615.1"/>
    </source>
</evidence>
<accession>A0A0G1KAK8</accession>
<feature type="region of interest" description="Disordered" evidence="1">
    <location>
        <begin position="781"/>
        <end position="800"/>
    </location>
</feature>
<dbReference type="EMBL" id="LCJQ01000031">
    <property type="protein sequence ID" value="KKT80615.1"/>
    <property type="molecule type" value="Genomic_DNA"/>
</dbReference>
<name>A0A0G1KAK8_9BACT</name>
<sequence length="822" mass="90139">MKILAALRKLIACPERLVLSIAEGSRRVSHLAFVAILLTFLFSLFTLTLTHPALAAAPTPLPCQNPTPPDDEILTDNWLVDENKNPPQQLQLTAYRYGTYGEEVDVTATATFTVDFSTLSAIFGPQNSNYLEGKFQDPEHKSANVIGLSPSDFSKFNGPGQKAVPRAVLDELRTKYVQYVNANPTLAESGDTFTDFEGKNPKTIHDLVEAFGDPVPPSMGTNKDTWQEGWGKYWSKIPISYSEFYEAYINFRAQHKAGFNRIVDPDSEENGDYISMVLRGALCPYPLDRTITFVMPEFFRTTAVSGQLNQIIVPKEAQSCNSNNLILGNTQNCQPKNLISKIIDTCLRAFTNNPVSNALKKVVKISLNLLSPQAALAAEDFPERDTNCIRAYKEGKEGQAPYCALPAGQGESCTNQQDSFKLDKDNPNVICDFTITWSRQDMKLEVGEGENQFDWCSDTSGEVTCTVTVYIWPIFRIPFQTEIWNNTLYSDTDQNEPFIGSPGFQREGQPGVYSFFKPRAIFEDELEAAIRKCTLDKFDTGSQACQFVVDYVSANIPQGQKSSLESCVGANLITNPERTIECITNIAQHLEKKRPGKVAGAQISDVNRRFIGGTDCAKEFVWHNALYPRAAQQQFGITNECPLTAVAQLPDQGPGPGTGPPPSVECDATGIEFNGEDWDIQNYVACYATGKTINVDGQDLDLATVMLGTMGYESGGGDSCAVGNADEIGVFQFMSGTWSGSSAAQAVRTGNYVGEEGSVARDSGSANFGVPHYPDGSHARGVCWENPGSDNPSYASDPNMGPNIDDGAWNPYLQVRLTHDMM</sequence>
<proteinExistence type="predicted"/>
<reference evidence="2 3" key="1">
    <citation type="journal article" date="2015" name="Nature">
        <title>rRNA introns, odd ribosomes, and small enigmatic genomes across a large radiation of phyla.</title>
        <authorList>
            <person name="Brown C.T."/>
            <person name="Hug L.A."/>
            <person name="Thomas B.C."/>
            <person name="Sharon I."/>
            <person name="Castelle C.J."/>
            <person name="Singh A."/>
            <person name="Wilkins M.J."/>
            <person name="Williams K.H."/>
            <person name="Banfield J.F."/>
        </authorList>
    </citation>
    <scope>NUCLEOTIDE SEQUENCE [LARGE SCALE GENOMIC DNA]</scope>
</reference>
<gene>
    <name evidence="2" type="ORF">UW78_C0031G0001</name>
</gene>
<dbReference type="Proteomes" id="UP000034595">
    <property type="component" value="Unassembled WGS sequence"/>
</dbReference>
<feature type="non-terminal residue" evidence="2">
    <location>
        <position position="822"/>
    </location>
</feature>
<evidence type="ECO:0000256" key="1">
    <source>
        <dbReference type="SAM" id="MobiDB-lite"/>
    </source>
</evidence>
<dbReference type="AlphaFoldDB" id="A0A0G1KAK8"/>
<evidence type="ECO:0000313" key="3">
    <source>
        <dbReference type="Proteomes" id="UP000034595"/>
    </source>
</evidence>
<protein>
    <submittedName>
        <fullName evidence="2">Uncharacterized protein</fullName>
    </submittedName>
</protein>